<evidence type="ECO:0000313" key="3">
    <source>
        <dbReference type="Proteomes" id="UP000030045"/>
    </source>
</evidence>
<keyword evidence="3" id="KW-1185">Reference proteome</keyword>
<feature type="region of interest" description="Disordered" evidence="1">
    <location>
        <begin position="426"/>
        <end position="465"/>
    </location>
</feature>
<proteinExistence type="predicted"/>
<dbReference type="Proteomes" id="UP000030045">
    <property type="component" value="Segment"/>
</dbReference>
<protein>
    <submittedName>
        <fullName evidence="2">Uncharacterized protein</fullName>
    </submittedName>
</protein>
<evidence type="ECO:0000313" key="2">
    <source>
        <dbReference type="EMBL" id="AGK86551.1"/>
    </source>
</evidence>
<evidence type="ECO:0000256" key="1">
    <source>
        <dbReference type="SAM" id="MobiDB-lite"/>
    </source>
</evidence>
<dbReference type="RefSeq" id="YP_009103206.1">
    <property type="nucleotide sequence ID" value="NC_025456.1"/>
</dbReference>
<accession>A0A096VKG8</accession>
<gene>
    <name evidence="2" type="ORF">S-CBP1_0046</name>
</gene>
<reference evidence="2 3" key="2">
    <citation type="journal article" date="2015" name="PLoS ONE">
        <title>Comparative Genomic and Phylogenomic Analyses Reveal a Conserved Core Genome Shared by Estuarine and Oceanic Cyanopodoviruses.</title>
        <authorList>
            <person name="Huang S."/>
            <person name="Zhang S."/>
            <person name="Jiao N."/>
            <person name="Chen F."/>
        </authorList>
    </citation>
    <scope>NUCLEOTIDE SEQUENCE [LARGE SCALE GENOMIC DNA]</scope>
</reference>
<dbReference type="KEGG" id="vg:22112126"/>
<name>A0A096VKG8_9CAUD</name>
<sequence>MSKRKMPSARRQHRKLLDLQKAGVYTTEDPQGKLNVFKEYQQYNIFPQHYNDPIEMQNDVKEKIKQGRSKKQAMQELGIQFDVFESNGNIKGRIFRDSMSPGMQDAIDSRVGVGEADNLRRLERKYWNAGVAENREIAPTLGMSVNEGHIDTSASGAPASNRAAGLESAVLNQMNGRSAANPSRPVSNNERLNIGVANTKVSGLYEAKLQESGLLARSGTERLLNPYVSALLGSDERSRYIPADQLETFNRTFQDLADQGLSEVAMYDHAKSGGSLDAKSLATAGLEARGISTYAQAPSNPAPVYTTKVDPRTLGSVNVKAPAPKPRPSTNSSGSNLLRIARNTAPMWASLPLGAAVFGQSAHAAVTNPNADTVETALWDGANLVADGLSLVPIPMVVAGAEAAQKTLGIAQAARQGQKYVQQQNLRPSAPMPRPAAVPQAQSRPRTATVARTRGQTMPTSAPIDPGKLFNNFIQSGYKAVFGNRES</sequence>
<dbReference type="EMBL" id="KC310802">
    <property type="protein sequence ID" value="AGK86551.1"/>
    <property type="molecule type" value="Genomic_DNA"/>
</dbReference>
<reference evidence="3" key="1">
    <citation type="submission" date="2012-12" db="EMBL/GenBank/DDBJ databases">
        <title>Genomics of marine cyanopodoviruses.</title>
        <authorList>
            <person name="Huang S."/>
            <person name="Chen F."/>
        </authorList>
    </citation>
    <scope>NUCLEOTIDE SEQUENCE [LARGE SCALE GENOMIC DNA]</scope>
</reference>
<feature type="region of interest" description="Disordered" evidence="1">
    <location>
        <begin position="315"/>
        <end position="336"/>
    </location>
</feature>
<dbReference type="GeneID" id="22112126"/>
<organism evidence="2 3">
    <name type="scientific">Synechococcus phage S-CBP1</name>
    <dbReference type="NCBI Taxonomy" id="1273711"/>
    <lineage>
        <taxon>Viruses</taxon>
        <taxon>Duplodnaviria</taxon>
        <taxon>Heunggongvirae</taxon>
        <taxon>Uroviricota</taxon>
        <taxon>Caudoviricetes</taxon>
        <taxon>Autographivirales</taxon>
        <taxon>Sechaudvirinae</taxon>
        <taxon>Angmobvirus</taxon>
        <taxon>Angmobvirus SCBP1</taxon>
    </lineage>
</organism>